<dbReference type="KEGG" id="dpx:DAPPUDRAFT_266593"/>
<feature type="coiled-coil region" evidence="1">
    <location>
        <begin position="207"/>
        <end position="234"/>
    </location>
</feature>
<dbReference type="PhylomeDB" id="E9HV97"/>
<evidence type="ECO:0000256" key="1">
    <source>
        <dbReference type="SAM" id="Coils"/>
    </source>
</evidence>
<dbReference type="EMBL" id="GL732845">
    <property type="protein sequence ID" value="EFX64334.1"/>
    <property type="molecule type" value="Genomic_DNA"/>
</dbReference>
<gene>
    <name evidence="3" type="ORF">DAPPUDRAFT_266593</name>
</gene>
<feature type="compositionally biased region" description="Basic and acidic residues" evidence="2">
    <location>
        <begin position="184"/>
        <end position="195"/>
    </location>
</feature>
<feature type="region of interest" description="Disordered" evidence="2">
    <location>
        <begin position="128"/>
        <end position="158"/>
    </location>
</feature>
<dbReference type="HOGENOM" id="CLU_100736_0_0_1"/>
<dbReference type="InParanoid" id="E9HV97"/>
<name>E9HV97_DAPPU</name>
<feature type="region of interest" description="Disordered" evidence="2">
    <location>
        <begin position="180"/>
        <end position="200"/>
    </location>
</feature>
<evidence type="ECO:0000313" key="4">
    <source>
        <dbReference type="Proteomes" id="UP000000305"/>
    </source>
</evidence>
<evidence type="ECO:0000313" key="3">
    <source>
        <dbReference type="EMBL" id="EFX64334.1"/>
    </source>
</evidence>
<organism evidence="3 4">
    <name type="scientific">Daphnia pulex</name>
    <name type="common">Water flea</name>
    <dbReference type="NCBI Taxonomy" id="6669"/>
    <lineage>
        <taxon>Eukaryota</taxon>
        <taxon>Metazoa</taxon>
        <taxon>Ecdysozoa</taxon>
        <taxon>Arthropoda</taxon>
        <taxon>Crustacea</taxon>
        <taxon>Branchiopoda</taxon>
        <taxon>Diplostraca</taxon>
        <taxon>Cladocera</taxon>
        <taxon>Anomopoda</taxon>
        <taxon>Daphniidae</taxon>
        <taxon>Daphnia</taxon>
    </lineage>
</organism>
<sequence>MEVDEQPTLSVNEQIEAAAASGAAAAAADEAAYNSRPRLRLPDADDAAFLLASRSNTMIHAMELLQEPPSQPYPQSRSAFTCVREIIMDKPAEPAQPEEDIEVEDVEVEIIAERIISDWRQLHQNLMHTSPASPDERRKEEEEPTQGPALPPIRMKKRSAYTTDQEVEEIMKHQGSWDIVDPQPAEKKSKRHQEGPFEVEDSLPGHLKELRRTLTRLRETAKQARRNLDQVRHLAYDADFIQIGIQQLVGERMLETDSDLKKNK</sequence>
<dbReference type="Proteomes" id="UP000000305">
    <property type="component" value="Unassembled WGS sequence"/>
</dbReference>
<keyword evidence="1" id="KW-0175">Coiled coil</keyword>
<reference evidence="3 4" key="1">
    <citation type="journal article" date="2011" name="Science">
        <title>The ecoresponsive genome of Daphnia pulex.</title>
        <authorList>
            <person name="Colbourne J.K."/>
            <person name="Pfrender M.E."/>
            <person name="Gilbert D."/>
            <person name="Thomas W.K."/>
            <person name="Tucker A."/>
            <person name="Oakley T.H."/>
            <person name="Tokishita S."/>
            <person name="Aerts A."/>
            <person name="Arnold G.J."/>
            <person name="Basu M.K."/>
            <person name="Bauer D.J."/>
            <person name="Caceres C.E."/>
            <person name="Carmel L."/>
            <person name="Casola C."/>
            <person name="Choi J.H."/>
            <person name="Detter J.C."/>
            <person name="Dong Q."/>
            <person name="Dusheyko S."/>
            <person name="Eads B.D."/>
            <person name="Frohlich T."/>
            <person name="Geiler-Samerotte K.A."/>
            <person name="Gerlach D."/>
            <person name="Hatcher P."/>
            <person name="Jogdeo S."/>
            <person name="Krijgsveld J."/>
            <person name="Kriventseva E.V."/>
            <person name="Kultz D."/>
            <person name="Laforsch C."/>
            <person name="Lindquist E."/>
            <person name="Lopez J."/>
            <person name="Manak J.R."/>
            <person name="Muller J."/>
            <person name="Pangilinan J."/>
            <person name="Patwardhan R.P."/>
            <person name="Pitluck S."/>
            <person name="Pritham E.J."/>
            <person name="Rechtsteiner A."/>
            <person name="Rho M."/>
            <person name="Rogozin I.B."/>
            <person name="Sakarya O."/>
            <person name="Salamov A."/>
            <person name="Schaack S."/>
            <person name="Shapiro H."/>
            <person name="Shiga Y."/>
            <person name="Skalitzky C."/>
            <person name="Smith Z."/>
            <person name="Souvorov A."/>
            <person name="Sung W."/>
            <person name="Tang Z."/>
            <person name="Tsuchiya D."/>
            <person name="Tu H."/>
            <person name="Vos H."/>
            <person name="Wang M."/>
            <person name="Wolf Y.I."/>
            <person name="Yamagata H."/>
            <person name="Yamada T."/>
            <person name="Ye Y."/>
            <person name="Shaw J.R."/>
            <person name="Andrews J."/>
            <person name="Crease T.J."/>
            <person name="Tang H."/>
            <person name="Lucas S.M."/>
            <person name="Robertson H.M."/>
            <person name="Bork P."/>
            <person name="Koonin E.V."/>
            <person name="Zdobnov E.M."/>
            <person name="Grigoriev I.V."/>
            <person name="Lynch M."/>
            <person name="Boore J.L."/>
        </authorList>
    </citation>
    <scope>NUCLEOTIDE SEQUENCE [LARGE SCALE GENOMIC DNA]</scope>
</reference>
<protein>
    <submittedName>
        <fullName evidence="3">Uncharacterized protein</fullName>
    </submittedName>
</protein>
<proteinExistence type="predicted"/>
<dbReference type="AlphaFoldDB" id="E9HV97"/>
<keyword evidence="4" id="KW-1185">Reference proteome</keyword>
<evidence type="ECO:0000256" key="2">
    <source>
        <dbReference type="SAM" id="MobiDB-lite"/>
    </source>
</evidence>
<accession>E9HV97</accession>